<comment type="subcellular location">
    <subcellularLocation>
        <location evidence="1">Membrane</location>
        <topology evidence="1">Multi-pass membrane protein</topology>
    </subcellularLocation>
</comment>
<feature type="transmembrane region" description="Helical" evidence="5">
    <location>
        <begin position="234"/>
        <end position="252"/>
    </location>
</feature>
<proteinExistence type="predicted"/>
<dbReference type="Proteomes" id="UP001501323">
    <property type="component" value="Unassembled WGS sequence"/>
</dbReference>
<feature type="transmembrane region" description="Helical" evidence="5">
    <location>
        <begin position="359"/>
        <end position="381"/>
    </location>
</feature>
<keyword evidence="3 5" id="KW-1133">Transmembrane helix</keyword>
<dbReference type="RefSeq" id="WP_345293965.1">
    <property type="nucleotide sequence ID" value="NZ_BAABJY010000001.1"/>
</dbReference>
<gene>
    <name evidence="7" type="ORF">GCM10023332_05560</name>
</gene>
<feature type="transmembrane region" description="Helical" evidence="5">
    <location>
        <begin position="181"/>
        <end position="204"/>
    </location>
</feature>
<dbReference type="Pfam" id="PF12698">
    <property type="entry name" value="ABC2_membrane_3"/>
    <property type="match status" value="1"/>
</dbReference>
<evidence type="ECO:0000256" key="1">
    <source>
        <dbReference type="ARBA" id="ARBA00004141"/>
    </source>
</evidence>
<feature type="domain" description="ABC-2 type transporter transmembrane" evidence="6">
    <location>
        <begin position="26"/>
        <end position="378"/>
    </location>
</feature>
<comment type="caution">
    <text evidence="7">The sequence shown here is derived from an EMBL/GenBank/DDBJ whole genome shotgun (WGS) entry which is preliminary data.</text>
</comment>
<reference evidence="8" key="1">
    <citation type="journal article" date="2019" name="Int. J. Syst. Evol. Microbiol.">
        <title>The Global Catalogue of Microorganisms (GCM) 10K type strain sequencing project: providing services to taxonomists for standard genome sequencing and annotation.</title>
        <authorList>
            <consortium name="The Broad Institute Genomics Platform"/>
            <consortium name="The Broad Institute Genome Sequencing Center for Infectious Disease"/>
            <person name="Wu L."/>
            <person name="Ma J."/>
        </authorList>
    </citation>
    <scope>NUCLEOTIDE SEQUENCE [LARGE SCALE GENOMIC DNA]</scope>
    <source>
        <strain evidence="8">JCM 18392</strain>
    </source>
</reference>
<accession>A0ABP9DSG8</accession>
<feature type="transmembrane region" description="Helical" evidence="5">
    <location>
        <begin position="306"/>
        <end position="324"/>
    </location>
</feature>
<keyword evidence="8" id="KW-1185">Reference proteome</keyword>
<organism evidence="7 8">
    <name type="scientific">Luteimonas vadosa</name>
    <dbReference type="NCBI Taxonomy" id="1165507"/>
    <lineage>
        <taxon>Bacteria</taxon>
        <taxon>Pseudomonadati</taxon>
        <taxon>Pseudomonadota</taxon>
        <taxon>Gammaproteobacteria</taxon>
        <taxon>Lysobacterales</taxon>
        <taxon>Lysobacteraceae</taxon>
        <taxon>Luteimonas</taxon>
    </lineage>
</organism>
<feature type="transmembrane region" description="Helical" evidence="5">
    <location>
        <begin position="272"/>
        <end position="294"/>
    </location>
</feature>
<dbReference type="PANTHER" id="PTHR43471">
    <property type="entry name" value="ABC TRANSPORTER PERMEASE"/>
    <property type="match status" value="1"/>
</dbReference>
<keyword evidence="4 5" id="KW-0472">Membrane</keyword>
<evidence type="ECO:0000256" key="4">
    <source>
        <dbReference type="ARBA" id="ARBA00023136"/>
    </source>
</evidence>
<keyword evidence="2 5" id="KW-0812">Transmembrane</keyword>
<evidence type="ECO:0000256" key="3">
    <source>
        <dbReference type="ARBA" id="ARBA00022989"/>
    </source>
</evidence>
<evidence type="ECO:0000313" key="7">
    <source>
        <dbReference type="EMBL" id="GAA4856768.1"/>
    </source>
</evidence>
<dbReference type="EMBL" id="BAABJY010000001">
    <property type="protein sequence ID" value="GAA4856768.1"/>
    <property type="molecule type" value="Genomic_DNA"/>
</dbReference>
<evidence type="ECO:0000313" key="8">
    <source>
        <dbReference type="Proteomes" id="UP001501323"/>
    </source>
</evidence>
<evidence type="ECO:0000259" key="6">
    <source>
        <dbReference type="Pfam" id="PF12698"/>
    </source>
</evidence>
<evidence type="ECO:0000256" key="2">
    <source>
        <dbReference type="ARBA" id="ARBA00022692"/>
    </source>
</evidence>
<sequence>MKTLMIVARKELMDLFRDRRTVMLGLLMMPLLFPALILGMGALAERKARTQIEGELELPVIGAEHAPNLVSYLETHNIRMLPAPDDPDAEVRAQNFDAVLRIAPDFAERWRESRSASVELIYDSSRQDSRIPVARVRGAVEQYSRTLGVLRLIERGVSPEVTQPVRVAQRDAATPEARRGMILGVMLPYFLILSAFLGGAYLVIDVTAGERERQSLEPLLSTPAARAGIMSGKILAAIAFGMLSLLLILVALKLSFTVAPGKLRVVNVSLPVMLQLLGVLLPMVLVGTTLLTLISASVKSVKEAQSYMSVLMLLPIIPTIMLMVNPIKNQLWQFAVPFLAQNQMILKLVRSEVISMQEWAVYLGASFGLGLVLWLLAARLYHQEKLAISA</sequence>
<protein>
    <submittedName>
        <fullName evidence="7">ABC transporter permease</fullName>
    </submittedName>
</protein>
<dbReference type="InterPro" id="IPR013525">
    <property type="entry name" value="ABC2_TM"/>
</dbReference>
<dbReference type="PANTHER" id="PTHR43471:SF3">
    <property type="entry name" value="ABC TRANSPORTER PERMEASE PROTEIN NATB"/>
    <property type="match status" value="1"/>
</dbReference>
<evidence type="ECO:0000256" key="5">
    <source>
        <dbReference type="SAM" id="Phobius"/>
    </source>
</evidence>
<feature type="transmembrane region" description="Helical" evidence="5">
    <location>
        <begin position="21"/>
        <end position="43"/>
    </location>
</feature>
<name>A0ABP9DSG8_9GAMM</name>